<reference evidence="1" key="1">
    <citation type="submission" date="2016-04" db="EMBL/GenBank/DDBJ databases">
        <authorList>
            <person name="Calderon-Fernandez G.M.Sr."/>
        </authorList>
    </citation>
    <scope>NUCLEOTIDE SEQUENCE</scope>
    <source>
        <strain evidence="1">Int1</strain>
        <tissue evidence="1">Integument</tissue>
    </source>
</reference>
<dbReference type="EMBL" id="GEMB01002250">
    <property type="protein sequence ID" value="JAS00930.1"/>
    <property type="molecule type" value="Transcribed_RNA"/>
</dbReference>
<name>A0A170ZFT0_TRIIF</name>
<dbReference type="AlphaFoldDB" id="A0A170ZFT0"/>
<sequence>MASSAKNGSVMHCYQLMPETIELVPFILLSPKIMQS</sequence>
<proteinExistence type="predicted"/>
<accession>A0A170ZFT0</accession>
<evidence type="ECO:0000313" key="1">
    <source>
        <dbReference type="EMBL" id="JAS00930.1"/>
    </source>
</evidence>
<protein>
    <submittedName>
        <fullName evidence="1">Myophilin</fullName>
    </submittedName>
</protein>
<reference evidence="1" key="2">
    <citation type="journal article" date="2017" name="J. Med. Entomol.">
        <title>Transcriptome Analysis of the Triatoma infestans (Hemiptera: Reduviidae) Integument.</title>
        <authorList>
            <person name="Calderon-Fernandez G.M."/>
            <person name="Moriconi D.E."/>
            <person name="Dulbecco A.B."/>
            <person name="Juarez M.P."/>
        </authorList>
    </citation>
    <scope>NUCLEOTIDE SEQUENCE</scope>
    <source>
        <strain evidence="1">Int1</strain>
        <tissue evidence="1">Integument</tissue>
    </source>
</reference>
<organism evidence="1">
    <name type="scientific">Triatoma infestans</name>
    <name type="common">Assassin bug</name>
    <dbReference type="NCBI Taxonomy" id="30076"/>
    <lineage>
        <taxon>Eukaryota</taxon>
        <taxon>Metazoa</taxon>
        <taxon>Ecdysozoa</taxon>
        <taxon>Arthropoda</taxon>
        <taxon>Hexapoda</taxon>
        <taxon>Insecta</taxon>
        <taxon>Pterygota</taxon>
        <taxon>Neoptera</taxon>
        <taxon>Paraneoptera</taxon>
        <taxon>Hemiptera</taxon>
        <taxon>Heteroptera</taxon>
        <taxon>Panheteroptera</taxon>
        <taxon>Cimicomorpha</taxon>
        <taxon>Reduviidae</taxon>
        <taxon>Triatominae</taxon>
        <taxon>Triatoma</taxon>
    </lineage>
</organism>